<name>A0A3S4GF56_SERRU</name>
<keyword evidence="1" id="KW-0812">Transmembrane</keyword>
<feature type="transmembrane region" description="Helical" evidence="1">
    <location>
        <begin position="7"/>
        <end position="26"/>
    </location>
</feature>
<evidence type="ECO:0000313" key="3">
    <source>
        <dbReference type="Proteomes" id="UP000271603"/>
    </source>
</evidence>
<keyword evidence="1" id="KW-0472">Membrane</keyword>
<evidence type="ECO:0000256" key="1">
    <source>
        <dbReference type="SAM" id="Phobius"/>
    </source>
</evidence>
<proteinExistence type="predicted"/>
<sequence length="142" mass="16262">MKKSSKIVGIVAVLIVAGLFYSWPLIQMEFAGSAHYTEQDKREYAFYTPDILKKMPRISPRYDFDFANITGPSTHVYAVNFYATEDTSKIDNYLTSIGYQRQDNCNIDNECWKGKDPVETVMVMKLKSEKGVVVQVVYDFTS</sequence>
<gene>
    <name evidence="2" type="ORF">NCTC9419_00259</name>
</gene>
<protein>
    <submittedName>
        <fullName evidence="2">Uncharacterized protein</fullName>
    </submittedName>
</protein>
<organism evidence="2 3">
    <name type="scientific">Serratia rubidaea</name>
    <name type="common">Serratia marinorubra</name>
    <dbReference type="NCBI Taxonomy" id="61652"/>
    <lineage>
        <taxon>Bacteria</taxon>
        <taxon>Pseudomonadati</taxon>
        <taxon>Pseudomonadota</taxon>
        <taxon>Gammaproteobacteria</taxon>
        <taxon>Enterobacterales</taxon>
        <taxon>Yersiniaceae</taxon>
        <taxon>Serratia</taxon>
    </lineage>
</organism>
<dbReference type="Proteomes" id="UP000271603">
    <property type="component" value="Chromosome"/>
</dbReference>
<dbReference type="AlphaFoldDB" id="A0A3S4GF56"/>
<reference evidence="2 3" key="1">
    <citation type="submission" date="2018-12" db="EMBL/GenBank/DDBJ databases">
        <authorList>
            <consortium name="Pathogen Informatics"/>
        </authorList>
    </citation>
    <scope>NUCLEOTIDE SEQUENCE [LARGE SCALE GENOMIC DNA]</scope>
    <source>
        <strain evidence="2 3">NCTC9419</strain>
    </source>
</reference>
<dbReference type="EMBL" id="LR134155">
    <property type="protein sequence ID" value="VEA68078.1"/>
    <property type="molecule type" value="Genomic_DNA"/>
</dbReference>
<accession>A0A3S4GF56</accession>
<evidence type="ECO:0000313" key="2">
    <source>
        <dbReference type="EMBL" id="VEA68078.1"/>
    </source>
</evidence>
<keyword evidence="1" id="KW-1133">Transmembrane helix</keyword>